<dbReference type="Pfam" id="PF12311">
    <property type="entry name" value="DUF3632"/>
    <property type="match status" value="1"/>
</dbReference>
<dbReference type="VEuPathDB" id="FungiDB:MAPG_08590"/>
<gene>
    <name evidence="1" type="ORF">MAPG_08590</name>
</gene>
<dbReference type="AlphaFoldDB" id="A0A0C4E7S0"/>
<reference evidence="2" key="4">
    <citation type="journal article" date="2015" name="G3 (Bethesda)">
        <title>Genome sequences of three phytopathogenic species of the Magnaporthaceae family of fungi.</title>
        <authorList>
            <person name="Okagaki L.H."/>
            <person name="Nunes C.C."/>
            <person name="Sailsbery J."/>
            <person name="Clay B."/>
            <person name="Brown D."/>
            <person name="John T."/>
            <person name="Oh Y."/>
            <person name="Young N."/>
            <person name="Fitzgerald M."/>
            <person name="Haas B.J."/>
            <person name="Zeng Q."/>
            <person name="Young S."/>
            <person name="Adiconis X."/>
            <person name="Fan L."/>
            <person name="Levin J.Z."/>
            <person name="Mitchell T.K."/>
            <person name="Okubara P.A."/>
            <person name="Farman M.L."/>
            <person name="Kohn L.M."/>
            <person name="Birren B."/>
            <person name="Ma L.-J."/>
            <person name="Dean R.A."/>
        </authorList>
    </citation>
    <scope>NUCLEOTIDE SEQUENCE</scope>
    <source>
        <strain evidence="2">ATCC 64411 / 73-15</strain>
    </source>
</reference>
<dbReference type="EnsemblFungi" id="MAPG_08590T0">
    <property type="protein sequence ID" value="MAPG_08590T0"/>
    <property type="gene ID" value="MAPG_08590"/>
</dbReference>
<dbReference type="EMBL" id="ADBL01002075">
    <property type="status" value="NOT_ANNOTATED_CDS"/>
    <property type="molecule type" value="Genomic_DNA"/>
</dbReference>
<sequence>MAARALNKADYVNLLDYARDVLAKASRSILIQRPSTGMGRGIHNAWTSIIECAEEFEAEGRDQDRLIFLILEARTNNTLSISSLIPSPQGEICLVTKLPFFVKDLVAAWASRWESMRAQHRENLLAFTARLVAAGGCSDWIFLYGLSLLREVLETARPLFPAAPRFATRPALPPPLQTPVSFGPPSLLELLPTLSRFLVLAGTRLAALCNCSADLAPLQGDEDRRLRSLADLGPLAGAAGVNGGPSGFAPTRWLFWTQRLETLSGCGDQIIASEAGACLGSMWDKEMLLCGPLTRDRVLRQMRIGRGAGGWELTRGVEVFEGQQEGSRRLE</sequence>
<dbReference type="PANTHER" id="PTHR38797:SF7">
    <property type="entry name" value="TRANSCRIPTION FACTOR DOMAIN-CONTAINING PROTEIN"/>
    <property type="match status" value="1"/>
</dbReference>
<dbReference type="InterPro" id="IPR053204">
    <property type="entry name" value="Oxopyrrolidines_Biosynth-assoc"/>
</dbReference>
<dbReference type="Proteomes" id="UP000011715">
    <property type="component" value="Unassembled WGS sequence"/>
</dbReference>
<dbReference type="OrthoDB" id="5403091at2759"/>
<protein>
    <submittedName>
        <fullName evidence="1 2">Uncharacterized protein</fullName>
    </submittedName>
</protein>
<dbReference type="PANTHER" id="PTHR38797">
    <property type="entry name" value="NUCLEAR PORE COMPLEX PROTEIN NUP85-RELATED"/>
    <property type="match status" value="1"/>
</dbReference>
<reference evidence="1" key="1">
    <citation type="submission" date="2010-05" db="EMBL/GenBank/DDBJ databases">
        <title>The Genome Sequence of Magnaporthe poae strain ATCC 64411.</title>
        <authorList>
            <consortium name="The Broad Institute Genome Sequencing Platform"/>
            <consortium name="Broad Institute Genome Sequencing Center for Infectious Disease"/>
            <person name="Ma L.-J."/>
            <person name="Dead R."/>
            <person name="Young S."/>
            <person name="Zeng Q."/>
            <person name="Koehrsen M."/>
            <person name="Alvarado L."/>
            <person name="Berlin A."/>
            <person name="Chapman S.B."/>
            <person name="Chen Z."/>
            <person name="Freedman E."/>
            <person name="Gellesch M."/>
            <person name="Goldberg J."/>
            <person name="Griggs A."/>
            <person name="Gujja S."/>
            <person name="Heilman E.R."/>
            <person name="Heiman D."/>
            <person name="Hepburn T."/>
            <person name="Howarth C."/>
            <person name="Jen D."/>
            <person name="Larson L."/>
            <person name="Mehta T."/>
            <person name="Neiman D."/>
            <person name="Pearson M."/>
            <person name="Roberts A."/>
            <person name="Saif S."/>
            <person name="Shea T."/>
            <person name="Shenoy N."/>
            <person name="Sisk P."/>
            <person name="Stolte C."/>
            <person name="Sykes S."/>
            <person name="Walk T."/>
            <person name="White J."/>
            <person name="Yandava C."/>
            <person name="Haas B."/>
            <person name="Nusbaum C."/>
            <person name="Birren B."/>
        </authorList>
    </citation>
    <scope>NUCLEOTIDE SEQUENCE</scope>
    <source>
        <strain evidence="1">ATCC 64411</strain>
    </source>
</reference>
<reference evidence="3" key="2">
    <citation type="submission" date="2010-05" db="EMBL/GenBank/DDBJ databases">
        <title>The genome sequence of Magnaporthe poae strain ATCC 64411.</title>
        <authorList>
            <person name="Ma L.-J."/>
            <person name="Dead R."/>
            <person name="Young S."/>
            <person name="Zeng Q."/>
            <person name="Koehrsen M."/>
            <person name="Alvarado L."/>
            <person name="Berlin A."/>
            <person name="Chapman S.B."/>
            <person name="Chen Z."/>
            <person name="Freedman E."/>
            <person name="Gellesch M."/>
            <person name="Goldberg J."/>
            <person name="Griggs A."/>
            <person name="Gujja S."/>
            <person name="Heilman E.R."/>
            <person name="Heiman D."/>
            <person name="Hepburn T."/>
            <person name="Howarth C."/>
            <person name="Jen D."/>
            <person name="Larson L."/>
            <person name="Mehta T."/>
            <person name="Neiman D."/>
            <person name="Pearson M."/>
            <person name="Roberts A."/>
            <person name="Saif S."/>
            <person name="Shea T."/>
            <person name="Shenoy N."/>
            <person name="Sisk P."/>
            <person name="Stolte C."/>
            <person name="Sykes S."/>
            <person name="Walk T."/>
            <person name="White J."/>
            <person name="Yandava C."/>
            <person name="Haas B."/>
            <person name="Nusbaum C."/>
            <person name="Birren B."/>
        </authorList>
    </citation>
    <scope>NUCLEOTIDE SEQUENCE [LARGE SCALE GENOMIC DNA]</scope>
    <source>
        <strain evidence="3">ATCC 64411 / 73-15</strain>
    </source>
</reference>
<name>A0A0C4E7S0_MAGP6</name>
<proteinExistence type="predicted"/>
<evidence type="ECO:0000313" key="1">
    <source>
        <dbReference type="EMBL" id="KLU89619.1"/>
    </source>
</evidence>
<evidence type="ECO:0000313" key="2">
    <source>
        <dbReference type="EnsemblFungi" id="MAPG_08590T0"/>
    </source>
</evidence>
<dbReference type="OMA" id="VERWKFW"/>
<reference evidence="1" key="3">
    <citation type="submission" date="2011-03" db="EMBL/GenBank/DDBJ databases">
        <title>Annotation of Magnaporthe poae ATCC 64411.</title>
        <authorList>
            <person name="Ma L.-J."/>
            <person name="Dead R."/>
            <person name="Young S.K."/>
            <person name="Zeng Q."/>
            <person name="Gargeya S."/>
            <person name="Fitzgerald M."/>
            <person name="Haas B."/>
            <person name="Abouelleil A."/>
            <person name="Alvarado L."/>
            <person name="Arachchi H.M."/>
            <person name="Berlin A."/>
            <person name="Brown A."/>
            <person name="Chapman S.B."/>
            <person name="Chen Z."/>
            <person name="Dunbar C."/>
            <person name="Freedman E."/>
            <person name="Gearin G."/>
            <person name="Gellesch M."/>
            <person name="Goldberg J."/>
            <person name="Griggs A."/>
            <person name="Gujja S."/>
            <person name="Heiman D."/>
            <person name="Howarth C."/>
            <person name="Larson L."/>
            <person name="Lui A."/>
            <person name="MacDonald P.J.P."/>
            <person name="Mehta T."/>
            <person name="Montmayeur A."/>
            <person name="Murphy C."/>
            <person name="Neiman D."/>
            <person name="Pearson M."/>
            <person name="Priest M."/>
            <person name="Roberts A."/>
            <person name="Saif S."/>
            <person name="Shea T."/>
            <person name="Shenoy N."/>
            <person name="Sisk P."/>
            <person name="Stolte C."/>
            <person name="Sykes S."/>
            <person name="Yandava C."/>
            <person name="Wortman J."/>
            <person name="Nusbaum C."/>
            <person name="Birren B."/>
        </authorList>
    </citation>
    <scope>NUCLEOTIDE SEQUENCE</scope>
    <source>
        <strain evidence="1">ATCC 64411</strain>
    </source>
</reference>
<dbReference type="eggNOG" id="ENOG502R14E">
    <property type="taxonomic scope" value="Eukaryota"/>
</dbReference>
<keyword evidence="3" id="KW-1185">Reference proteome</keyword>
<accession>A0A0C4E7S0</accession>
<organism evidence="2 3">
    <name type="scientific">Magnaporthiopsis poae (strain ATCC 64411 / 73-15)</name>
    <name type="common">Kentucky bluegrass fungus</name>
    <name type="synonym">Magnaporthe poae</name>
    <dbReference type="NCBI Taxonomy" id="644358"/>
    <lineage>
        <taxon>Eukaryota</taxon>
        <taxon>Fungi</taxon>
        <taxon>Dikarya</taxon>
        <taxon>Ascomycota</taxon>
        <taxon>Pezizomycotina</taxon>
        <taxon>Sordariomycetes</taxon>
        <taxon>Sordariomycetidae</taxon>
        <taxon>Magnaporthales</taxon>
        <taxon>Magnaporthaceae</taxon>
        <taxon>Magnaporthiopsis</taxon>
    </lineage>
</organism>
<evidence type="ECO:0000313" key="3">
    <source>
        <dbReference type="Proteomes" id="UP000011715"/>
    </source>
</evidence>
<reference evidence="2" key="5">
    <citation type="submission" date="2015-06" db="UniProtKB">
        <authorList>
            <consortium name="EnsemblFungi"/>
        </authorList>
    </citation>
    <scope>IDENTIFICATION</scope>
    <source>
        <strain evidence="2">ATCC 64411</strain>
    </source>
</reference>
<dbReference type="InterPro" id="IPR022085">
    <property type="entry name" value="OpdG"/>
</dbReference>
<dbReference type="EMBL" id="GL876973">
    <property type="protein sequence ID" value="KLU89619.1"/>
    <property type="molecule type" value="Genomic_DNA"/>
</dbReference>